<dbReference type="InterPro" id="IPR010663">
    <property type="entry name" value="Znf_FPG/IleRS"/>
</dbReference>
<evidence type="ECO:0000256" key="4">
    <source>
        <dbReference type="ARBA" id="ARBA00022723"/>
    </source>
</evidence>
<evidence type="ECO:0000256" key="8">
    <source>
        <dbReference type="ARBA" id="ARBA00022833"/>
    </source>
</evidence>
<evidence type="ECO:0000256" key="3">
    <source>
        <dbReference type="ARBA" id="ARBA00011245"/>
    </source>
</evidence>
<evidence type="ECO:0000313" key="19">
    <source>
        <dbReference type="Proteomes" id="UP000061704"/>
    </source>
</evidence>
<dbReference type="Gene3D" id="3.20.190.10">
    <property type="entry name" value="MutM-like, N-terminal"/>
    <property type="match status" value="1"/>
</dbReference>
<evidence type="ECO:0000313" key="18">
    <source>
        <dbReference type="EMBL" id="BAH83476.1"/>
    </source>
</evidence>
<organism evidence="18 19">
    <name type="scientific">Candidatus Ishikawaella capsulata Mpkobe</name>
    <dbReference type="NCBI Taxonomy" id="476281"/>
    <lineage>
        <taxon>Bacteria</taxon>
        <taxon>Pseudomonadati</taxon>
        <taxon>Pseudomonadota</taxon>
        <taxon>Gammaproteobacteria</taxon>
        <taxon>Enterobacterales</taxon>
        <taxon>Enterobacteriaceae</taxon>
        <taxon>Candidatus Ishikawella</taxon>
    </lineage>
</organism>
<dbReference type="PROSITE" id="PS51068">
    <property type="entry name" value="FPG_CAT"/>
    <property type="match status" value="1"/>
</dbReference>
<evidence type="ECO:0000256" key="6">
    <source>
        <dbReference type="ARBA" id="ARBA00022771"/>
    </source>
</evidence>
<dbReference type="HAMAP" id="MF_00103">
    <property type="entry name" value="Fapy_DNA_glycosyl"/>
    <property type="match status" value="1"/>
</dbReference>
<dbReference type="FunFam" id="3.20.190.10:FF:000001">
    <property type="entry name" value="Formamidopyrimidine-DNA glycosylase"/>
    <property type="match status" value="1"/>
</dbReference>
<dbReference type="InterPro" id="IPR010979">
    <property type="entry name" value="Ribosomal_uS13-like_H2TH"/>
</dbReference>
<dbReference type="OrthoDB" id="9800855at2"/>
<accession>C5WDS0</accession>
<keyword evidence="8 15" id="KW-0862">Zinc</keyword>
<evidence type="ECO:0000256" key="11">
    <source>
        <dbReference type="ARBA" id="ARBA00023239"/>
    </source>
</evidence>
<keyword evidence="10 15" id="KW-0234">DNA repair</keyword>
<dbReference type="GO" id="GO:0140078">
    <property type="term" value="F:class I DNA-(apurinic or apyrimidinic site) endonuclease activity"/>
    <property type="evidence" value="ECO:0007669"/>
    <property type="project" value="UniProtKB-EC"/>
</dbReference>
<evidence type="ECO:0000256" key="1">
    <source>
        <dbReference type="ARBA" id="ARBA00001668"/>
    </source>
</evidence>
<protein>
    <recommendedName>
        <fullName evidence="15">Formamidopyrimidine-DNA glycosylase</fullName>
        <shortName evidence="15">Fapy-DNA glycosylase</shortName>
        <ecNumber evidence="15">3.2.2.23</ecNumber>
    </recommendedName>
    <alternativeName>
        <fullName evidence="15">DNA-(apurinic or apyrimidinic site) lyase MutM</fullName>
        <shortName evidence="15">AP lyase MutM</shortName>
        <ecNumber evidence="15">4.2.99.18</ecNumber>
    </alternativeName>
</protein>
<evidence type="ECO:0000256" key="15">
    <source>
        <dbReference type="HAMAP-Rule" id="MF_00103"/>
    </source>
</evidence>
<keyword evidence="9 15" id="KW-0238">DNA-binding</keyword>
<comment type="catalytic activity">
    <reaction evidence="1 15">
        <text>Hydrolysis of DNA containing ring-opened 7-methylguanine residues, releasing 2,6-diamino-4-hydroxy-5-(N-methyl)formamidopyrimidine.</text>
        <dbReference type="EC" id="3.2.2.23"/>
    </reaction>
</comment>
<dbReference type="RefSeq" id="WP_041069920.1">
    <property type="nucleotide sequence ID" value="NZ_AP010872.1"/>
</dbReference>
<feature type="binding site" evidence="15">
    <location>
        <position position="150"/>
    </location>
    <ligand>
        <name>DNA</name>
        <dbReference type="ChEBI" id="CHEBI:16991"/>
    </ligand>
</feature>
<dbReference type="NCBIfam" id="TIGR00577">
    <property type="entry name" value="fpg"/>
    <property type="match status" value="1"/>
</dbReference>
<feature type="binding site" evidence="15">
    <location>
        <position position="90"/>
    </location>
    <ligand>
        <name>DNA</name>
        <dbReference type="ChEBI" id="CHEBI:16991"/>
    </ligand>
</feature>
<dbReference type="EMBL" id="AP010872">
    <property type="protein sequence ID" value="BAH83476.1"/>
    <property type="molecule type" value="Genomic_DNA"/>
</dbReference>
<dbReference type="GO" id="GO:0008270">
    <property type="term" value="F:zinc ion binding"/>
    <property type="evidence" value="ECO:0007669"/>
    <property type="project" value="UniProtKB-UniRule"/>
</dbReference>
<dbReference type="KEGG" id="icp:ICMP_648"/>
<dbReference type="GO" id="GO:0034039">
    <property type="term" value="F:8-oxo-7,8-dihydroguanine DNA N-glycosylase activity"/>
    <property type="evidence" value="ECO:0007669"/>
    <property type="project" value="TreeGrafter"/>
</dbReference>
<dbReference type="EC" id="3.2.2.23" evidence="15"/>
<keyword evidence="11 15" id="KW-0456">Lyase</keyword>
<feature type="active site" description="Proton donor" evidence="15">
    <location>
        <position position="3"/>
    </location>
</feature>
<gene>
    <name evidence="15 18" type="primary">mutM</name>
    <name evidence="15" type="synonym">fpg</name>
    <name evidence="18" type="ORF">ICMP_648</name>
</gene>
<evidence type="ECO:0000259" key="16">
    <source>
        <dbReference type="PROSITE" id="PS51066"/>
    </source>
</evidence>
<dbReference type="NCBIfam" id="NF002211">
    <property type="entry name" value="PRK01103.1"/>
    <property type="match status" value="1"/>
</dbReference>
<dbReference type="Pfam" id="PF06831">
    <property type="entry name" value="H2TH"/>
    <property type="match status" value="1"/>
</dbReference>
<reference evidence="18 19" key="1">
    <citation type="journal article" date="2011" name="Genome Biol. Evol.">
        <title>Reductive evolution of bacterial genome in insect gut environment.</title>
        <authorList>
            <person name="Nikoh N."/>
            <person name="Hosokawa T."/>
            <person name="Ohshima K."/>
            <person name="Hattori M."/>
            <person name="Fukatsu T."/>
        </authorList>
    </citation>
    <scope>NUCLEOTIDE SEQUENCE [LARGE SCALE GENOMIC DNA]</scope>
    <source>
        <strain evidence="18 19">Mpkobe</strain>
    </source>
</reference>
<dbReference type="Gene3D" id="1.10.8.50">
    <property type="match status" value="1"/>
</dbReference>
<comment type="cofactor">
    <cofactor evidence="15">
        <name>Zn(2+)</name>
        <dbReference type="ChEBI" id="CHEBI:29105"/>
    </cofactor>
    <text evidence="15">Binds 1 zinc ion per subunit.</text>
</comment>
<dbReference type="InterPro" id="IPR020629">
    <property type="entry name" value="FPG_Glyclase"/>
</dbReference>
<sequence>MPELPEVETYRRSIEFHLLGETLLDIRVYNPSLRWPFALEIYNLKNQMLLKVKRRGKYLLLAFSKGWIIIHLGMSGNLRISNQSFPKDKHDHVELIMTNSKILRYNDQRRFGAWLWCIDINKTPLLDSLGPEPLSNNFNGNYLFKISRRKYTPIKPWLMDSKIVAGIGNIYANECLFMSRIDPNRLIDNLNLVETIKLADSIKDILLSAIEKHGTTLQNFLQTDGMPGNFNNSLQVYKRDGKPCYICQQPIKREKQRQRSTYWCTNCQI</sequence>
<evidence type="ECO:0000256" key="13">
    <source>
        <dbReference type="ARBA" id="ARBA00023295"/>
    </source>
</evidence>
<dbReference type="PANTHER" id="PTHR22993">
    <property type="entry name" value="FORMAMIDOPYRIMIDINE-DNA GLYCOSYLASE"/>
    <property type="match status" value="1"/>
</dbReference>
<keyword evidence="19" id="KW-1185">Reference proteome</keyword>
<evidence type="ECO:0000256" key="5">
    <source>
        <dbReference type="ARBA" id="ARBA00022763"/>
    </source>
</evidence>
<evidence type="ECO:0000256" key="7">
    <source>
        <dbReference type="ARBA" id="ARBA00022801"/>
    </source>
</evidence>
<name>C5WDS0_9ENTR</name>
<dbReference type="InterPro" id="IPR000214">
    <property type="entry name" value="Znf_DNA_glyclase/AP_lyase"/>
</dbReference>
<dbReference type="InterPro" id="IPR012319">
    <property type="entry name" value="FPG_cat"/>
</dbReference>
<dbReference type="FunFam" id="1.10.8.50:FF:000003">
    <property type="entry name" value="Formamidopyrimidine-DNA glycosylase"/>
    <property type="match status" value="1"/>
</dbReference>
<dbReference type="CDD" id="cd08966">
    <property type="entry name" value="EcFpg-like_N"/>
    <property type="match status" value="1"/>
</dbReference>
<comment type="catalytic activity">
    <reaction evidence="14 15">
        <text>2'-deoxyribonucleotide-(2'-deoxyribose 5'-phosphate)-2'-deoxyribonucleotide-DNA = a 3'-end 2'-deoxyribonucleotide-(2,3-dehydro-2,3-deoxyribose 5'-phosphate)-DNA + a 5'-end 5'-phospho-2'-deoxyribonucleoside-DNA + H(+)</text>
        <dbReference type="Rhea" id="RHEA:66592"/>
        <dbReference type="Rhea" id="RHEA-COMP:13180"/>
        <dbReference type="Rhea" id="RHEA-COMP:16897"/>
        <dbReference type="Rhea" id="RHEA-COMP:17067"/>
        <dbReference type="ChEBI" id="CHEBI:15378"/>
        <dbReference type="ChEBI" id="CHEBI:136412"/>
        <dbReference type="ChEBI" id="CHEBI:157695"/>
        <dbReference type="ChEBI" id="CHEBI:167181"/>
        <dbReference type="EC" id="4.2.99.18"/>
    </reaction>
</comment>
<comment type="function">
    <text evidence="15">Involved in base excision repair of DNA damaged by oxidation or by mutagenic agents. Acts as DNA glycosylase that recognizes and removes damaged bases. Has a preference for oxidized purines, such as 7,8-dihydro-8-oxoguanine (8-oxoG). Has AP (apurinic/apyrimidinic) lyase activity and introduces nicks in the DNA strand. Cleaves the DNA backbone by beta-delta elimination to generate a single-strand break at the site of the removed base with both 3'- and 5'-phosphates.</text>
</comment>
<evidence type="ECO:0000256" key="9">
    <source>
        <dbReference type="ARBA" id="ARBA00023125"/>
    </source>
</evidence>
<dbReference type="PANTHER" id="PTHR22993:SF9">
    <property type="entry name" value="FORMAMIDOPYRIMIDINE-DNA GLYCOSYLASE"/>
    <property type="match status" value="1"/>
</dbReference>
<feature type="binding site" evidence="15">
    <location>
        <position position="109"/>
    </location>
    <ligand>
        <name>DNA</name>
        <dbReference type="ChEBI" id="CHEBI:16991"/>
    </ligand>
</feature>
<evidence type="ECO:0000259" key="17">
    <source>
        <dbReference type="PROSITE" id="PS51068"/>
    </source>
</evidence>
<keyword evidence="6 15" id="KW-0863">Zinc-finger</keyword>
<dbReference type="Proteomes" id="UP000061704">
    <property type="component" value="Chromosome"/>
</dbReference>
<comment type="similarity">
    <text evidence="2 15">Belongs to the FPG family.</text>
</comment>
<dbReference type="Pfam" id="PF06827">
    <property type="entry name" value="zf-FPG_IleRS"/>
    <property type="match status" value="1"/>
</dbReference>
<evidence type="ECO:0000256" key="14">
    <source>
        <dbReference type="ARBA" id="ARBA00044632"/>
    </source>
</evidence>
<dbReference type="AlphaFoldDB" id="C5WDS0"/>
<keyword evidence="7 15" id="KW-0378">Hydrolase</keyword>
<dbReference type="EC" id="4.2.99.18" evidence="15"/>
<dbReference type="STRING" id="476281.ICMP_648"/>
<dbReference type="SMART" id="SM00898">
    <property type="entry name" value="Fapy_DNA_glyco"/>
    <property type="match status" value="1"/>
</dbReference>
<feature type="active site" description="Proton donor; for delta-elimination activity" evidence="15">
    <location>
        <position position="259"/>
    </location>
</feature>
<proteinExistence type="inferred from homology"/>
<dbReference type="SUPFAM" id="SSF81624">
    <property type="entry name" value="N-terminal domain of MutM-like DNA repair proteins"/>
    <property type="match status" value="1"/>
</dbReference>
<dbReference type="InterPro" id="IPR035937">
    <property type="entry name" value="FPG_N"/>
</dbReference>
<dbReference type="HOGENOM" id="CLU_038423_1_1_6"/>
<evidence type="ECO:0000256" key="2">
    <source>
        <dbReference type="ARBA" id="ARBA00009409"/>
    </source>
</evidence>
<dbReference type="SUPFAM" id="SSF57716">
    <property type="entry name" value="Glucocorticoid receptor-like (DNA-binding domain)"/>
    <property type="match status" value="1"/>
</dbReference>
<keyword evidence="12 15" id="KW-0511">Multifunctional enzyme</keyword>
<dbReference type="PROSITE" id="PS51066">
    <property type="entry name" value="ZF_FPG_2"/>
    <property type="match status" value="1"/>
</dbReference>
<dbReference type="SUPFAM" id="SSF46946">
    <property type="entry name" value="S13-like H2TH domain"/>
    <property type="match status" value="1"/>
</dbReference>
<dbReference type="InterPro" id="IPR015886">
    <property type="entry name" value="H2TH_FPG"/>
</dbReference>
<feature type="domain" description="Formamidopyrimidine-DNA glycosylase catalytic" evidence="17">
    <location>
        <begin position="2"/>
        <end position="112"/>
    </location>
</feature>
<dbReference type="GO" id="GO:0006284">
    <property type="term" value="P:base-excision repair"/>
    <property type="evidence" value="ECO:0007669"/>
    <property type="project" value="InterPro"/>
</dbReference>
<feature type="active site" description="Proton donor; for beta-elimination activity" evidence="15">
    <location>
        <position position="57"/>
    </location>
</feature>
<feature type="domain" description="FPG-type" evidence="16">
    <location>
        <begin position="235"/>
        <end position="269"/>
    </location>
</feature>
<feature type="active site" description="Schiff-base intermediate with DNA" evidence="15">
    <location>
        <position position="2"/>
    </location>
</feature>
<dbReference type="GO" id="GO:0003684">
    <property type="term" value="F:damaged DNA binding"/>
    <property type="evidence" value="ECO:0007669"/>
    <property type="project" value="InterPro"/>
</dbReference>
<comment type="subunit">
    <text evidence="3 15">Monomer.</text>
</comment>
<keyword evidence="4 15" id="KW-0479">Metal-binding</keyword>
<dbReference type="SMART" id="SM01232">
    <property type="entry name" value="H2TH"/>
    <property type="match status" value="1"/>
</dbReference>
<dbReference type="Pfam" id="PF01149">
    <property type="entry name" value="Fapy_DNA_glyco"/>
    <property type="match status" value="1"/>
</dbReference>
<evidence type="ECO:0000256" key="12">
    <source>
        <dbReference type="ARBA" id="ARBA00023268"/>
    </source>
</evidence>
<evidence type="ECO:0000256" key="10">
    <source>
        <dbReference type="ARBA" id="ARBA00023204"/>
    </source>
</evidence>
<keyword evidence="13 15" id="KW-0326">Glycosidase</keyword>
<keyword evidence="5 15" id="KW-0227">DNA damage</keyword>